<evidence type="ECO:0000256" key="2">
    <source>
        <dbReference type="SAM" id="Phobius"/>
    </source>
</evidence>
<name>A0AAN7CUK5_9PEZI</name>
<protein>
    <recommendedName>
        <fullName evidence="5">Integral membrane protein</fullName>
    </recommendedName>
</protein>
<feature type="region of interest" description="Disordered" evidence="1">
    <location>
        <begin position="95"/>
        <end position="118"/>
    </location>
</feature>
<keyword evidence="2" id="KW-0472">Membrane</keyword>
<accession>A0AAN7CUK5</accession>
<organism evidence="3 4">
    <name type="scientific">Corynascus novoguineensis</name>
    <dbReference type="NCBI Taxonomy" id="1126955"/>
    <lineage>
        <taxon>Eukaryota</taxon>
        <taxon>Fungi</taxon>
        <taxon>Dikarya</taxon>
        <taxon>Ascomycota</taxon>
        <taxon>Pezizomycotina</taxon>
        <taxon>Sordariomycetes</taxon>
        <taxon>Sordariomycetidae</taxon>
        <taxon>Sordariales</taxon>
        <taxon>Chaetomiaceae</taxon>
        <taxon>Corynascus</taxon>
    </lineage>
</organism>
<dbReference type="AlphaFoldDB" id="A0AAN7CUK5"/>
<sequence length="223" mass="23481">METTLIPPAPTLPACVSSCGVLYDVNGGCVPPAVPAADASVYESCFCNDPRLAAFKTGPNGVCDAACTNAADLTSIRDWFTGFCNNAGDGNGGNNGNNGNDGNTAPTASTSPRPANNGGGQTWLEGHYQWVIFLVIMVVAIVGIWVGACIWRRRYLRKKDRAYALNTNLARATESGRVVPNEGSSAGSVHVPGAGMFDPAPITSAAVYDEKPQKKKWTLKERT</sequence>
<reference evidence="3" key="2">
    <citation type="submission" date="2023-05" db="EMBL/GenBank/DDBJ databases">
        <authorList>
            <consortium name="Lawrence Berkeley National Laboratory"/>
            <person name="Steindorff A."/>
            <person name="Hensen N."/>
            <person name="Bonometti L."/>
            <person name="Westerberg I."/>
            <person name="Brannstrom I.O."/>
            <person name="Guillou S."/>
            <person name="Cros-Aarteil S."/>
            <person name="Calhoun S."/>
            <person name="Haridas S."/>
            <person name="Kuo A."/>
            <person name="Mondo S."/>
            <person name="Pangilinan J."/>
            <person name="Riley R."/>
            <person name="Labutti K."/>
            <person name="Andreopoulos B."/>
            <person name="Lipzen A."/>
            <person name="Chen C."/>
            <person name="Yanf M."/>
            <person name="Daum C."/>
            <person name="Ng V."/>
            <person name="Clum A."/>
            <person name="Ohm R."/>
            <person name="Martin F."/>
            <person name="Silar P."/>
            <person name="Natvig D."/>
            <person name="Lalanne C."/>
            <person name="Gautier V."/>
            <person name="Ament-Velasquez S.L."/>
            <person name="Kruys A."/>
            <person name="Hutchinson M.I."/>
            <person name="Powell A.J."/>
            <person name="Barry K."/>
            <person name="Miller A.N."/>
            <person name="Grigoriev I.V."/>
            <person name="Debuchy R."/>
            <person name="Gladieux P."/>
            <person name="Thoren M.H."/>
            <person name="Johannesson H."/>
        </authorList>
    </citation>
    <scope>NUCLEOTIDE SEQUENCE</scope>
    <source>
        <strain evidence="3">CBS 359.72</strain>
    </source>
</reference>
<keyword evidence="4" id="KW-1185">Reference proteome</keyword>
<dbReference type="EMBL" id="MU857641">
    <property type="protein sequence ID" value="KAK4248215.1"/>
    <property type="molecule type" value="Genomic_DNA"/>
</dbReference>
<keyword evidence="2" id="KW-0812">Transmembrane</keyword>
<evidence type="ECO:0000313" key="3">
    <source>
        <dbReference type="EMBL" id="KAK4248215.1"/>
    </source>
</evidence>
<gene>
    <name evidence="3" type="ORF">C7999DRAFT_40620</name>
</gene>
<feature type="transmembrane region" description="Helical" evidence="2">
    <location>
        <begin position="130"/>
        <end position="151"/>
    </location>
</feature>
<reference evidence="3" key="1">
    <citation type="journal article" date="2023" name="Mol. Phylogenet. Evol.">
        <title>Genome-scale phylogeny and comparative genomics of the fungal order Sordariales.</title>
        <authorList>
            <person name="Hensen N."/>
            <person name="Bonometti L."/>
            <person name="Westerberg I."/>
            <person name="Brannstrom I.O."/>
            <person name="Guillou S."/>
            <person name="Cros-Aarteil S."/>
            <person name="Calhoun S."/>
            <person name="Haridas S."/>
            <person name="Kuo A."/>
            <person name="Mondo S."/>
            <person name="Pangilinan J."/>
            <person name="Riley R."/>
            <person name="LaButti K."/>
            <person name="Andreopoulos B."/>
            <person name="Lipzen A."/>
            <person name="Chen C."/>
            <person name="Yan M."/>
            <person name="Daum C."/>
            <person name="Ng V."/>
            <person name="Clum A."/>
            <person name="Steindorff A."/>
            <person name="Ohm R.A."/>
            <person name="Martin F."/>
            <person name="Silar P."/>
            <person name="Natvig D.O."/>
            <person name="Lalanne C."/>
            <person name="Gautier V."/>
            <person name="Ament-Velasquez S.L."/>
            <person name="Kruys A."/>
            <person name="Hutchinson M.I."/>
            <person name="Powell A.J."/>
            <person name="Barry K."/>
            <person name="Miller A.N."/>
            <person name="Grigoriev I.V."/>
            <person name="Debuchy R."/>
            <person name="Gladieux P."/>
            <person name="Hiltunen Thoren M."/>
            <person name="Johannesson H."/>
        </authorList>
    </citation>
    <scope>NUCLEOTIDE SEQUENCE</scope>
    <source>
        <strain evidence="3">CBS 359.72</strain>
    </source>
</reference>
<dbReference type="Proteomes" id="UP001303647">
    <property type="component" value="Unassembled WGS sequence"/>
</dbReference>
<proteinExistence type="predicted"/>
<evidence type="ECO:0008006" key="5">
    <source>
        <dbReference type="Google" id="ProtNLM"/>
    </source>
</evidence>
<comment type="caution">
    <text evidence="3">The sequence shown here is derived from an EMBL/GenBank/DDBJ whole genome shotgun (WGS) entry which is preliminary data.</text>
</comment>
<evidence type="ECO:0000256" key="1">
    <source>
        <dbReference type="SAM" id="MobiDB-lite"/>
    </source>
</evidence>
<evidence type="ECO:0000313" key="4">
    <source>
        <dbReference type="Proteomes" id="UP001303647"/>
    </source>
</evidence>
<keyword evidence="2" id="KW-1133">Transmembrane helix</keyword>
<feature type="compositionally biased region" description="Polar residues" evidence="1">
    <location>
        <begin position="104"/>
        <end position="114"/>
    </location>
</feature>